<accession>A0AAV1GMQ0</accession>
<dbReference type="Proteomes" id="UP001178508">
    <property type="component" value="Chromosome 15"/>
</dbReference>
<reference evidence="1" key="1">
    <citation type="submission" date="2023-08" db="EMBL/GenBank/DDBJ databases">
        <authorList>
            <person name="Alioto T."/>
            <person name="Alioto T."/>
            <person name="Gomez Garrido J."/>
        </authorList>
    </citation>
    <scope>NUCLEOTIDE SEQUENCE</scope>
</reference>
<name>A0AAV1GMQ0_XYRNO</name>
<organism evidence="1 2">
    <name type="scientific">Xyrichtys novacula</name>
    <name type="common">Pearly razorfish</name>
    <name type="synonym">Hemipteronotus novacula</name>
    <dbReference type="NCBI Taxonomy" id="13765"/>
    <lineage>
        <taxon>Eukaryota</taxon>
        <taxon>Metazoa</taxon>
        <taxon>Chordata</taxon>
        <taxon>Craniata</taxon>
        <taxon>Vertebrata</taxon>
        <taxon>Euteleostomi</taxon>
        <taxon>Actinopterygii</taxon>
        <taxon>Neopterygii</taxon>
        <taxon>Teleostei</taxon>
        <taxon>Neoteleostei</taxon>
        <taxon>Acanthomorphata</taxon>
        <taxon>Eupercaria</taxon>
        <taxon>Labriformes</taxon>
        <taxon>Labridae</taxon>
        <taxon>Xyrichtys</taxon>
    </lineage>
</organism>
<dbReference type="EMBL" id="OY660878">
    <property type="protein sequence ID" value="CAJ1074486.1"/>
    <property type="molecule type" value="Genomic_DNA"/>
</dbReference>
<protein>
    <submittedName>
        <fullName evidence="1">Uncharacterized protein</fullName>
    </submittedName>
</protein>
<keyword evidence="2" id="KW-1185">Reference proteome</keyword>
<evidence type="ECO:0000313" key="1">
    <source>
        <dbReference type="EMBL" id="CAJ1074486.1"/>
    </source>
</evidence>
<evidence type="ECO:0000313" key="2">
    <source>
        <dbReference type="Proteomes" id="UP001178508"/>
    </source>
</evidence>
<gene>
    <name evidence="1" type="ORF">XNOV1_A018330</name>
</gene>
<dbReference type="AlphaFoldDB" id="A0AAV1GMQ0"/>
<proteinExistence type="predicted"/>
<sequence length="86" mass="9735">MATRFKATTPKCASEEAPGNTTALCADCLWNKRCSCSSRYVKLHCLRPSPLCNDKKSLHFLEKLFGLVRIGSVRLLHAVRRTTRRL</sequence>